<name>A0ABV0XSP1_9TELE</name>
<dbReference type="Proteomes" id="UP001469553">
    <property type="component" value="Unassembled WGS sequence"/>
</dbReference>
<comment type="caution">
    <text evidence="1">The sequence shown here is derived from an EMBL/GenBank/DDBJ whole genome shotgun (WGS) entry which is preliminary data.</text>
</comment>
<accession>A0ABV0XSP1</accession>
<evidence type="ECO:0000313" key="2">
    <source>
        <dbReference type="Proteomes" id="UP001469553"/>
    </source>
</evidence>
<evidence type="ECO:0000313" key="1">
    <source>
        <dbReference type="EMBL" id="MEQ2284485.1"/>
    </source>
</evidence>
<proteinExistence type="predicted"/>
<reference evidence="1 2" key="1">
    <citation type="submission" date="2021-06" db="EMBL/GenBank/DDBJ databases">
        <authorList>
            <person name="Palmer J.M."/>
        </authorList>
    </citation>
    <scope>NUCLEOTIDE SEQUENCE [LARGE SCALE GENOMIC DNA]</scope>
    <source>
        <strain evidence="1 2">AS_MEX2019</strain>
        <tissue evidence="1">Muscle</tissue>
    </source>
</reference>
<keyword evidence="2" id="KW-1185">Reference proteome</keyword>
<dbReference type="EMBL" id="JAHRIP010011348">
    <property type="protein sequence ID" value="MEQ2284485.1"/>
    <property type="molecule type" value="Genomic_DNA"/>
</dbReference>
<sequence>MTRGPAFFLPSTKHFDSVPKAAELPFIYTTNTHMKYLSGASGCLLSAAPTYTTCTAAHSHTQQPSIWAHIQHTENRNAFSSPTGQKTSLTQETELLESLLQEVEHQVRCSLQIKASIHWYPNNPETALSCCVITLFYHNHPDSFI</sequence>
<gene>
    <name evidence="1" type="ORF">AMECASPLE_022079</name>
</gene>
<protein>
    <submittedName>
        <fullName evidence="1">Uncharacterized protein</fullName>
    </submittedName>
</protein>
<organism evidence="1 2">
    <name type="scientific">Ameca splendens</name>
    <dbReference type="NCBI Taxonomy" id="208324"/>
    <lineage>
        <taxon>Eukaryota</taxon>
        <taxon>Metazoa</taxon>
        <taxon>Chordata</taxon>
        <taxon>Craniata</taxon>
        <taxon>Vertebrata</taxon>
        <taxon>Euteleostomi</taxon>
        <taxon>Actinopterygii</taxon>
        <taxon>Neopterygii</taxon>
        <taxon>Teleostei</taxon>
        <taxon>Neoteleostei</taxon>
        <taxon>Acanthomorphata</taxon>
        <taxon>Ovalentaria</taxon>
        <taxon>Atherinomorphae</taxon>
        <taxon>Cyprinodontiformes</taxon>
        <taxon>Goodeidae</taxon>
        <taxon>Ameca</taxon>
    </lineage>
</organism>